<feature type="compositionally biased region" description="Low complexity" evidence="4">
    <location>
        <begin position="330"/>
        <end position="340"/>
    </location>
</feature>
<feature type="compositionally biased region" description="Basic and acidic residues" evidence="4">
    <location>
        <begin position="1332"/>
        <end position="1350"/>
    </location>
</feature>
<name>A0A0R3UE39_MESCO</name>
<dbReference type="STRING" id="53468.A0A0R3UE39"/>
<gene>
    <name evidence="6" type="ORF">MCOS_LOCUS5222</name>
</gene>
<keyword evidence="2" id="KW-0677">Repeat</keyword>
<dbReference type="PANTHER" id="PTHR13743:SF112">
    <property type="entry name" value="BEACH DOMAIN-CONTAINING PROTEIN"/>
    <property type="match status" value="1"/>
</dbReference>
<dbReference type="SMART" id="SM00320">
    <property type="entry name" value="WD40"/>
    <property type="match status" value="2"/>
</dbReference>
<dbReference type="PROSITE" id="PS50082">
    <property type="entry name" value="WD_REPEATS_2"/>
    <property type="match status" value="1"/>
</dbReference>
<dbReference type="PROSITE" id="PS00678">
    <property type="entry name" value="WD_REPEATS_1"/>
    <property type="match status" value="1"/>
</dbReference>
<dbReference type="Gene3D" id="2.130.10.10">
    <property type="entry name" value="YVTN repeat-like/Quinoprotein amine dehydrogenase"/>
    <property type="match status" value="1"/>
</dbReference>
<dbReference type="InterPro" id="IPR000409">
    <property type="entry name" value="BEACH_dom"/>
</dbReference>
<protein>
    <recommendedName>
        <fullName evidence="5">BEACH domain-containing protein</fullName>
    </recommendedName>
</protein>
<dbReference type="InterPro" id="IPR036372">
    <property type="entry name" value="BEACH_dom_sf"/>
</dbReference>
<evidence type="ECO:0000256" key="4">
    <source>
        <dbReference type="SAM" id="MobiDB-lite"/>
    </source>
</evidence>
<evidence type="ECO:0000256" key="1">
    <source>
        <dbReference type="ARBA" id="ARBA00022574"/>
    </source>
</evidence>
<evidence type="ECO:0000313" key="6">
    <source>
        <dbReference type="EMBL" id="VDD79219.1"/>
    </source>
</evidence>
<feature type="region of interest" description="Disordered" evidence="4">
    <location>
        <begin position="324"/>
        <end position="352"/>
    </location>
</feature>
<sequence length="1986" mass="219887">MLMVCGATHVPLNKWTALSLVFSNNKGFFTKSTLTVYLNMDRVFEDEFRYPLIKESPLFAFTFATIIPPLQDLLLFHYGGCPLWIEETCYSGLALKLPAKASAKQGAQTKPSLWSSLGIGGSSGSGKKVSEPQHVLIGEERPVWGSLSAFRGRLSYVAVFNESVSEAFIDWLVQGGTYRNCPHASHPNFLRELLFRENTCTLVTDLILQTPQQRVLFYYHAKAVTDTGKVCLDLALSGVGQSKPPAGSENTFEALCLPAHLHGTVRLSSTTLVDSIYRLGGIQFLLPLFEIIGQCPPDSTTNTNTTRSLTDLVAAVTEFREALSNGENRSVQSSDQTSSSALPVTPNTGALMDETPQETVLNVSIEVLQLAATLLTTPTPLTSPNLPVTGRSTSRVSILFNFLKTVLQADTRIDPLQLNINSVISFHSMMDMCAASVLSDLDNRVEAAGEFVTVIQHEQDKQVAQKTFRVRWSFFVQQLFADWSLWSKSSPVAALQHVRHLLKKVKVNRSIYRRHLPISDILTAAGFYFAWVFIFLQCGSSLNNRAHVWPKKAICDEFKSILPLLPPETKESAELSLLEATNVLMKYVRQSLYSIIRVLYTKSATFTDMKTLFSFLESSAHPDVVSEHLIVALCLFFWRFESTGWTWSLNSIISEVIVLIAHMLQSVTPGDQFLLLAYESDMVEKIYSVILAPNEKMHGTAKEKALRLIFQLVSSDKVPDKYKSCLFLKQNGGFQGFFAQTDLLRELAYKSDTCSLLHDLINRVYRKDYPGLLQYLSLLRMSRLRHRIAAVSLLLDLLEDEKSAQIKDIQAQPAFYESLIDLLLKSKKLDTRASLSPEDNEMEDIFEDDDMRPPNLPGKGGRRRSSLRLIVPKRTRNALSSSSFIASLSAEMPLSQNGDIQLSQGALTKLSLNNSASNPTDPLLRLELTEEEETEGQVLEETLAELVVKAMHLLLWPGSALVLGISPNSDQINDALSKYYQVFVSLSDASALYNFIKPCFWIIQRVLEEFIRSTNRGIQNAVLNAQAPRSFSGLMPFIRMIVDETCNRAGSNDSDFRAEVSRGTHLSALCNPLCKRYESFEDPSGVISKFHYGTHYSSAAGVMHYLVRTEPFTSLHIQLQGQRFDVADRQFKSIPATWALIMASPYDNRELIPEFFYFPDFLRNDNNFDLGRLQLDGKKVGDVELPPWASTPEEFIRIHRGALESDYVSANLHKWIDLIFGYKQRGKAAENALNFYYYLTYEGAVDLNDVTDPVERASIEGMIKHFGQTPCQLLKTCSQFGTRPLNFLSTPPQVPHIPRISYSDWVYKMLIQRHLPLLNAAIIYMKTNVESSSRDTSPERDDGKGQERKLSVRLARHRTRSTMIHDKAEPPIELSQHTIEVYFSYKPAPKRRGLMHPPAFSALIPYQLVQLPDLRIATPSNCTGLAPGQRREPSSDDLLSDVSGRSRFVSGLKSMLPNSPVTGSIGVSRILQACVPTLFSVGSASSNAVANSNHLVCQFVTVDAAGWVNHHLLTPLAHGEPGAFSESELQQQMSVHKHNSLWNSGDDGVPAHPRHHTTEPEAISPAHIDCESMRFSPSSPCAMSTNGCHLYAAGRWDNRIAVYSTQTGRLDTLVTTPHTDVVTALAVDPGCFRKSAQHGSASQYLISGSRDGTVCVWNFTTFSGRMIKQVRADQTFIEDFEATKNVVMGSGKTTSHSASAGGRANNPENYPPAMQEEVEACISAGMPFDDSVLNFGCGCRVSEVNGASGRKTSITSSSFMLAPPVEIAKVMRLFPANESGSPINNVALYLALDVALCTSHNSNVVRIYAVKRGVWSRQVTLPEAANIDHLLIHASSISFIVQWTTDSSKGRQPRLTRFNLNGRLVAEAPVFPDPTLALSSRPSNTRVTRMLIAMLSPSANARTVVNHILLLATSSGHLVMREAESLAQLRIFSIGTPITYMSLTPATHAGSINLVLVLANGTFVIAYPGLTAPLTTLTSVAAAANH</sequence>
<evidence type="ECO:0000259" key="5">
    <source>
        <dbReference type="PROSITE" id="PS50197"/>
    </source>
</evidence>
<organism evidence="6 7">
    <name type="scientific">Mesocestoides corti</name>
    <name type="common">Flatworm</name>
    <dbReference type="NCBI Taxonomy" id="53468"/>
    <lineage>
        <taxon>Eukaryota</taxon>
        <taxon>Metazoa</taxon>
        <taxon>Spiralia</taxon>
        <taxon>Lophotrochozoa</taxon>
        <taxon>Platyhelminthes</taxon>
        <taxon>Cestoda</taxon>
        <taxon>Eucestoda</taxon>
        <taxon>Cyclophyllidea</taxon>
        <taxon>Mesocestoididae</taxon>
        <taxon>Mesocestoides</taxon>
    </lineage>
</organism>
<dbReference type="SUPFAM" id="SSF81837">
    <property type="entry name" value="BEACH domain"/>
    <property type="match status" value="1"/>
</dbReference>
<keyword evidence="7" id="KW-1185">Reference proteome</keyword>
<accession>A0A0R3UE39</accession>
<feature type="compositionally biased region" description="Acidic residues" evidence="4">
    <location>
        <begin position="838"/>
        <end position="850"/>
    </location>
</feature>
<dbReference type="Pfam" id="PF02138">
    <property type="entry name" value="Beach"/>
    <property type="match status" value="1"/>
</dbReference>
<reference evidence="6 7" key="1">
    <citation type="submission" date="2018-10" db="EMBL/GenBank/DDBJ databases">
        <authorList>
            <consortium name="Pathogen Informatics"/>
        </authorList>
    </citation>
    <scope>NUCLEOTIDE SEQUENCE [LARGE SCALE GENOMIC DNA]</scope>
</reference>
<dbReference type="InterPro" id="IPR019775">
    <property type="entry name" value="WD40_repeat_CS"/>
</dbReference>
<dbReference type="InterPro" id="IPR001680">
    <property type="entry name" value="WD40_rpt"/>
</dbReference>
<evidence type="ECO:0000256" key="3">
    <source>
        <dbReference type="PROSITE-ProRule" id="PRU00221"/>
    </source>
</evidence>
<feature type="region of interest" description="Disordered" evidence="4">
    <location>
        <begin position="1329"/>
        <end position="1350"/>
    </location>
</feature>
<dbReference type="InterPro" id="IPR015943">
    <property type="entry name" value="WD40/YVTN_repeat-like_dom_sf"/>
</dbReference>
<feature type="repeat" description="WD" evidence="3">
    <location>
        <begin position="1642"/>
        <end position="1661"/>
    </location>
</feature>
<dbReference type="PANTHER" id="PTHR13743">
    <property type="entry name" value="BEIGE/BEACH-RELATED"/>
    <property type="match status" value="1"/>
</dbReference>
<dbReference type="SUPFAM" id="SSF50998">
    <property type="entry name" value="Quinoprotein alcohol dehydrogenase-like"/>
    <property type="match status" value="1"/>
</dbReference>
<keyword evidence="1 3" id="KW-0853">WD repeat</keyword>
<dbReference type="PROSITE" id="PS50197">
    <property type="entry name" value="BEACH"/>
    <property type="match status" value="1"/>
</dbReference>
<dbReference type="InterPro" id="IPR050865">
    <property type="entry name" value="BEACH_Domain"/>
</dbReference>
<dbReference type="EMBL" id="UXSR01005185">
    <property type="protein sequence ID" value="VDD79219.1"/>
    <property type="molecule type" value="Genomic_DNA"/>
</dbReference>
<dbReference type="InterPro" id="IPR011047">
    <property type="entry name" value="Quinoprotein_ADH-like_sf"/>
</dbReference>
<feature type="domain" description="BEACH" evidence="5">
    <location>
        <begin position="989"/>
        <end position="1283"/>
    </location>
</feature>
<evidence type="ECO:0000313" key="7">
    <source>
        <dbReference type="Proteomes" id="UP000267029"/>
    </source>
</evidence>
<dbReference type="OrthoDB" id="26681at2759"/>
<evidence type="ECO:0000256" key="2">
    <source>
        <dbReference type="ARBA" id="ARBA00022737"/>
    </source>
</evidence>
<dbReference type="SMART" id="SM01026">
    <property type="entry name" value="Beach"/>
    <property type="match status" value="1"/>
</dbReference>
<dbReference type="Gene3D" id="1.10.1540.10">
    <property type="entry name" value="BEACH domain"/>
    <property type="match status" value="1"/>
</dbReference>
<feature type="region of interest" description="Disordered" evidence="4">
    <location>
        <begin position="833"/>
        <end position="864"/>
    </location>
</feature>
<dbReference type="CDD" id="cd06071">
    <property type="entry name" value="Beach"/>
    <property type="match status" value="1"/>
</dbReference>
<proteinExistence type="predicted"/>
<dbReference type="Proteomes" id="UP000267029">
    <property type="component" value="Unassembled WGS sequence"/>
</dbReference>